<keyword evidence="3" id="KW-0378">Hydrolase</keyword>
<dbReference type="AlphaFoldDB" id="A0A9Q0NPP6"/>
<dbReference type="Gene3D" id="3.40.50.200">
    <property type="entry name" value="Peptidase S8/S53 domain"/>
    <property type="match status" value="1"/>
</dbReference>
<dbReference type="InterPro" id="IPR036852">
    <property type="entry name" value="Peptidase_S8/S53_dom_sf"/>
</dbReference>
<dbReference type="Pfam" id="PF00082">
    <property type="entry name" value="Peptidase_S8"/>
    <property type="match status" value="1"/>
</dbReference>
<dbReference type="InterPro" id="IPR000209">
    <property type="entry name" value="Peptidase_S8/S53_dom"/>
</dbReference>
<feature type="chain" id="PRO_5040110170" evidence="6">
    <location>
        <begin position="37"/>
        <end position="335"/>
    </location>
</feature>
<keyword evidence="4" id="KW-0720">Serine protease</keyword>
<reference evidence="9 10" key="1">
    <citation type="journal article" date="2023" name="Int. J. Mol. Sci.">
        <title>De Novo Assembly and Annotation of 11 Diverse Shrub Willow (Salix) Genomes Reveals Novel Gene Organization in Sex-Linked Regions.</title>
        <authorList>
            <person name="Hyden B."/>
            <person name="Feng K."/>
            <person name="Yates T.B."/>
            <person name="Jawdy S."/>
            <person name="Cereghino C."/>
            <person name="Smart L.B."/>
            <person name="Muchero W."/>
        </authorList>
    </citation>
    <scope>NUCLEOTIDE SEQUENCE [LARGE SCALE GENOMIC DNA]</scope>
    <source>
        <tissue evidence="9">Shoot tip</tissue>
    </source>
</reference>
<dbReference type="InterPro" id="IPR050131">
    <property type="entry name" value="Peptidase_S8_subtilisin-like"/>
</dbReference>
<comment type="similarity">
    <text evidence="1 5">Belongs to the peptidase S8 family.</text>
</comment>
<dbReference type="GO" id="GO:0004252">
    <property type="term" value="F:serine-type endopeptidase activity"/>
    <property type="evidence" value="ECO:0007669"/>
    <property type="project" value="InterPro"/>
</dbReference>
<dbReference type="PROSITE" id="PS00137">
    <property type="entry name" value="SUBTILASE_HIS"/>
    <property type="match status" value="1"/>
</dbReference>
<keyword evidence="2 9" id="KW-0645">Protease</keyword>
<comment type="caution">
    <text evidence="5">Lacks conserved residue(s) required for the propagation of feature annotation.</text>
</comment>
<dbReference type="PRINTS" id="PR00723">
    <property type="entry name" value="SUBTILISIN"/>
</dbReference>
<protein>
    <submittedName>
        <fullName evidence="9">MEMBRANE-BOUND TRANSCRIPTION FACTOR SITE-1 PROTEASE</fullName>
    </submittedName>
</protein>
<dbReference type="InterPro" id="IPR055143">
    <property type="entry name" value="MBTP1_N"/>
</dbReference>
<dbReference type="EMBL" id="JAPFFL010000017">
    <property type="protein sequence ID" value="KAJ6673661.1"/>
    <property type="molecule type" value="Genomic_DNA"/>
</dbReference>
<keyword evidence="10" id="KW-1185">Reference proteome</keyword>
<dbReference type="InterPro" id="IPR015500">
    <property type="entry name" value="Peptidase_S8_subtilisin-rel"/>
</dbReference>
<dbReference type="PANTHER" id="PTHR43806:SF7">
    <property type="entry name" value="MEMBRANE-BOUND TRANSCRIPTION FACTOR SITE-1 PROTEASE"/>
    <property type="match status" value="1"/>
</dbReference>
<sequence length="335" mass="37887">MKMKIMTSHHNLSTFPLKPCFFLALLSLSLFHLFSSRSPISQTLVTQNYIVRFKDYEKSDHHRRYLESRVKSDGWKWIERRNPAMDYATDFGVLAIQKESVIGEIEGLEMVKDVNLDFSYTKRDLLGFVDGEKRPGKMFTSMSFSEAGESYAVAQTSNSSIHWGRQLLGQKSQVTSLFGADVLWSKGFTGHKVKMAIFDTGIRADHPHFRNIKERTNWTNEDTLNDNLGHGTFVAGVIAGQDAECLGFAPDAEIYAFRVFTDAQVSYTSWFLDAFNYAIATNMDVLNLSIGGPDYLDLPFVEKVWEITANNIIMVSAIGNDGPSLWNIKQSSRPM</sequence>
<evidence type="ECO:0000256" key="3">
    <source>
        <dbReference type="ARBA" id="ARBA00022801"/>
    </source>
</evidence>
<proteinExistence type="inferred from homology"/>
<dbReference type="Pfam" id="PF23001">
    <property type="entry name" value="MBTP1_N"/>
    <property type="match status" value="1"/>
</dbReference>
<evidence type="ECO:0000256" key="4">
    <source>
        <dbReference type="ARBA" id="ARBA00022825"/>
    </source>
</evidence>
<keyword evidence="6" id="KW-0732">Signal</keyword>
<evidence type="ECO:0000259" key="7">
    <source>
        <dbReference type="Pfam" id="PF00082"/>
    </source>
</evidence>
<accession>A0A9Q0NPP6</accession>
<dbReference type="Proteomes" id="UP001151529">
    <property type="component" value="Chromosome 18"/>
</dbReference>
<dbReference type="PANTHER" id="PTHR43806">
    <property type="entry name" value="PEPTIDASE S8"/>
    <property type="match status" value="1"/>
</dbReference>
<dbReference type="PROSITE" id="PS51892">
    <property type="entry name" value="SUBTILASE"/>
    <property type="match status" value="1"/>
</dbReference>
<evidence type="ECO:0000256" key="1">
    <source>
        <dbReference type="ARBA" id="ARBA00011073"/>
    </source>
</evidence>
<evidence type="ECO:0000313" key="10">
    <source>
        <dbReference type="Proteomes" id="UP001151529"/>
    </source>
</evidence>
<organism evidence="9 10">
    <name type="scientific">Salix viminalis</name>
    <name type="common">Common osier</name>
    <name type="synonym">Basket willow</name>
    <dbReference type="NCBI Taxonomy" id="40686"/>
    <lineage>
        <taxon>Eukaryota</taxon>
        <taxon>Viridiplantae</taxon>
        <taxon>Streptophyta</taxon>
        <taxon>Embryophyta</taxon>
        <taxon>Tracheophyta</taxon>
        <taxon>Spermatophyta</taxon>
        <taxon>Magnoliopsida</taxon>
        <taxon>eudicotyledons</taxon>
        <taxon>Gunneridae</taxon>
        <taxon>Pentapetalae</taxon>
        <taxon>rosids</taxon>
        <taxon>fabids</taxon>
        <taxon>Malpighiales</taxon>
        <taxon>Salicaceae</taxon>
        <taxon>Saliceae</taxon>
        <taxon>Salix</taxon>
    </lineage>
</organism>
<dbReference type="GO" id="GO:0005794">
    <property type="term" value="C:Golgi apparatus"/>
    <property type="evidence" value="ECO:0007669"/>
    <property type="project" value="TreeGrafter"/>
</dbReference>
<feature type="signal peptide" evidence="6">
    <location>
        <begin position="1"/>
        <end position="36"/>
    </location>
</feature>
<dbReference type="OrthoDB" id="1484423at2759"/>
<dbReference type="SUPFAM" id="SSF52743">
    <property type="entry name" value="Subtilisin-like"/>
    <property type="match status" value="1"/>
</dbReference>
<comment type="caution">
    <text evidence="9">The sequence shown here is derived from an EMBL/GenBank/DDBJ whole genome shotgun (WGS) entry which is preliminary data.</text>
</comment>
<evidence type="ECO:0000256" key="5">
    <source>
        <dbReference type="PROSITE-ProRule" id="PRU01240"/>
    </source>
</evidence>
<evidence type="ECO:0000313" key="9">
    <source>
        <dbReference type="EMBL" id="KAJ6673661.1"/>
    </source>
</evidence>
<feature type="domain" description="Membrane-bound transcription factor site-1 protease-like N-terminal" evidence="8">
    <location>
        <begin position="45"/>
        <end position="115"/>
    </location>
</feature>
<evidence type="ECO:0000256" key="2">
    <source>
        <dbReference type="ARBA" id="ARBA00022670"/>
    </source>
</evidence>
<evidence type="ECO:0000259" key="8">
    <source>
        <dbReference type="Pfam" id="PF23001"/>
    </source>
</evidence>
<feature type="domain" description="Peptidase S8/S53" evidence="7">
    <location>
        <begin position="190"/>
        <end position="324"/>
    </location>
</feature>
<name>A0A9Q0NPP6_SALVM</name>
<dbReference type="GO" id="GO:0006508">
    <property type="term" value="P:proteolysis"/>
    <property type="evidence" value="ECO:0007669"/>
    <property type="project" value="UniProtKB-KW"/>
</dbReference>
<gene>
    <name evidence="9" type="ORF">OIU85_012648</name>
</gene>
<dbReference type="InterPro" id="IPR022398">
    <property type="entry name" value="Peptidase_S8_His-AS"/>
</dbReference>
<evidence type="ECO:0000256" key="6">
    <source>
        <dbReference type="SAM" id="SignalP"/>
    </source>
</evidence>